<name>A0A3B1BXB6_9ZZZZ</name>
<organism evidence="1">
    <name type="scientific">hydrothermal vent metagenome</name>
    <dbReference type="NCBI Taxonomy" id="652676"/>
    <lineage>
        <taxon>unclassified sequences</taxon>
        <taxon>metagenomes</taxon>
        <taxon>ecological metagenomes</taxon>
    </lineage>
</organism>
<dbReference type="SUPFAM" id="SSF51430">
    <property type="entry name" value="NAD(P)-linked oxidoreductase"/>
    <property type="match status" value="1"/>
</dbReference>
<evidence type="ECO:0000313" key="1">
    <source>
        <dbReference type="EMBL" id="VAX16943.1"/>
    </source>
</evidence>
<dbReference type="AlphaFoldDB" id="A0A3B1BXB6"/>
<sequence>VIQAAIDAEIYDVVLTAYNFRQDNHKSVGEAIEKASKAGLGVVAMKTQAGVFWEEKKNKINMQAALKWTLQNPHVSTTIPGFSTFDQMNEDLEVMEDIDLNPQEIKDMKLGEEVGMVGLYCNQCGVCDEQCLHDLDVPTLMRSYMYAFGYNNLLQAKDTFKESRITDLACDKCNVCSVDCVAGFDVKAKLSRIYDIQNVPDTFLV</sequence>
<dbReference type="EMBL" id="UOGD01000067">
    <property type="protein sequence ID" value="VAX16943.1"/>
    <property type="molecule type" value="Genomic_DNA"/>
</dbReference>
<proteinExistence type="predicted"/>
<gene>
    <name evidence="1" type="ORF">MNBD_IGNAVI01-209</name>
</gene>
<feature type="non-terminal residue" evidence="1">
    <location>
        <position position="1"/>
    </location>
</feature>
<accession>A0A3B1BXB6</accession>
<dbReference type="InterPro" id="IPR036812">
    <property type="entry name" value="NAD(P)_OxRdtase_dom_sf"/>
</dbReference>
<reference evidence="1" key="1">
    <citation type="submission" date="2018-06" db="EMBL/GenBank/DDBJ databases">
        <authorList>
            <person name="Zhirakovskaya E."/>
        </authorList>
    </citation>
    <scope>NUCLEOTIDE SEQUENCE</scope>
</reference>
<protein>
    <submittedName>
        <fullName evidence="1">Uncharacterized protein</fullName>
    </submittedName>
</protein>
<dbReference type="Pfam" id="PF13534">
    <property type="entry name" value="Fer4_17"/>
    <property type="match status" value="1"/>
</dbReference>
<dbReference type="Gene3D" id="3.20.20.100">
    <property type="entry name" value="NADP-dependent oxidoreductase domain"/>
    <property type="match status" value="1"/>
</dbReference>